<keyword evidence="3" id="KW-1185">Reference proteome</keyword>
<dbReference type="AlphaFoldDB" id="A0AAE3ZAJ8"/>
<dbReference type="Proteomes" id="UP001180845">
    <property type="component" value="Unassembled WGS sequence"/>
</dbReference>
<evidence type="ECO:0000313" key="3">
    <source>
        <dbReference type="Proteomes" id="UP001180845"/>
    </source>
</evidence>
<comment type="caution">
    <text evidence="2">The sequence shown here is derived from an EMBL/GenBank/DDBJ whole genome shotgun (WGS) entry which is preliminary data.</text>
</comment>
<dbReference type="EMBL" id="JAVDXW010000001">
    <property type="protein sequence ID" value="MDR7301337.1"/>
    <property type="molecule type" value="Genomic_DNA"/>
</dbReference>
<sequence>MHSSLLVGRQRRFGTLVAGTLLVSGCGFVQTENATGIVGATEPALSETVSASPPSTAPLPPRPADLPLNGIDPCELLTAQQRARLGFDREPLTAAAPGFGNVATCNFRNSTAQVGARLSLVTGESMDVWTSDAARVRATPVEIAGFPALVVRTPELNLACNVAVDVAEGQHVDVLYRNDGANPPPPLHRLCAGAKRVAEAAVTRLKEPSPSKTSSSPSPSPTVKLND</sequence>
<evidence type="ECO:0008006" key="4">
    <source>
        <dbReference type="Google" id="ProtNLM"/>
    </source>
</evidence>
<accession>A0AAE3ZAJ8</accession>
<evidence type="ECO:0000256" key="1">
    <source>
        <dbReference type="SAM" id="MobiDB-lite"/>
    </source>
</evidence>
<protein>
    <recommendedName>
        <fullName evidence="4">DUF3558 domain-containing protein</fullName>
    </recommendedName>
</protein>
<name>A0AAE3ZAJ8_9ACTN</name>
<proteinExistence type="predicted"/>
<dbReference type="RefSeq" id="WP_310271629.1">
    <property type="nucleotide sequence ID" value="NZ_JAVDXW010000001.1"/>
</dbReference>
<evidence type="ECO:0000313" key="2">
    <source>
        <dbReference type="EMBL" id="MDR7301337.1"/>
    </source>
</evidence>
<gene>
    <name evidence="2" type="ORF">JOF55_001518</name>
</gene>
<dbReference type="Pfam" id="PF12079">
    <property type="entry name" value="DUF3558"/>
    <property type="match status" value="1"/>
</dbReference>
<organism evidence="2 3">
    <name type="scientific">Haloactinomyces albus</name>
    <dbReference type="NCBI Taxonomy" id="1352928"/>
    <lineage>
        <taxon>Bacteria</taxon>
        <taxon>Bacillati</taxon>
        <taxon>Actinomycetota</taxon>
        <taxon>Actinomycetes</taxon>
        <taxon>Actinopolysporales</taxon>
        <taxon>Actinopolysporaceae</taxon>
        <taxon>Haloactinomyces</taxon>
    </lineage>
</organism>
<reference evidence="2" key="1">
    <citation type="submission" date="2023-07" db="EMBL/GenBank/DDBJ databases">
        <title>Sequencing the genomes of 1000 actinobacteria strains.</title>
        <authorList>
            <person name="Klenk H.-P."/>
        </authorList>
    </citation>
    <scope>NUCLEOTIDE SEQUENCE</scope>
    <source>
        <strain evidence="2">DSM 45977</strain>
    </source>
</reference>
<feature type="region of interest" description="Disordered" evidence="1">
    <location>
        <begin position="201"/>
        <end position="227"/>
    </location>
</feature>
<dbReference type="InterPro" id="IPR024520">
    <property type="entry name" value="DUF3558"/>
</dbReference>